<feature type="domain" description="TNFR-Cys" evidence="4">
    <location>
        <begin position="74"/>
        <end position="116"/>
    </location>
</feature>
<feature type="disulfide bond" evidence="1">
    <location>
        <begin position="75"/>
        <end position="90"/>
    </location>
</feature>
<feature type="region of interest" description="Disordered" evidence="2">
    <location>
        <begin position="236"/>
        <end position="258"/>
    </location>
</feature>
<proteinExistence type="predicted"/>
<dbReference type="PANTHER" id="PTHR46838:SF1">
    <property type="entry name" value="TUMOR NECROSIS FACTOR RECEPTOR SUPERFAMILY MEMBER 14"/>
    <property type="match status" value="1"/>
</dbReference>
<keyword evidence="1" id="KW-1015">Disulfide bond</keyword>
<evidence type="ECO:0000256" key="2">
    <source>
        <dbReference type="SAM" id="MobiDB-lite"/>
    </source>
</evidence>
<name>A0A803K6S5_XENTR</name>
<feature type="transmembrane region" description="Helical" evidence="3">
    <location>
        <begin position="207"/>
        <end position="224"/>
    </location>
</feature>
<reference evidence="5" key="1">
    <citation type="journal article" date="2010" name="Science">
        <title>The genome of the Western clawed frog Xenopus tropicalis.</title>
        <authorList>
            <person name="Hellsten U."/>
            <person name="Harland R.M."/>
            <person name="Gilchrist M.J."/>
            <person name="Hendrix D."/>
            <person name="Jurka J."/>
            <person name="Kapitonov V."/>
            <person name="Ovcharenko I."/>
            <person name="Putnam N.H."/>
            <person name="Shu S."/>
            <person name="Taher L."/>
            <person name="Blitz I.L."/>
            <person name="Blumberg B."/>
            <person name="Dichmann D.S."/>
            <person name="Dubchak I."/>
            <person name="Amaya E."/>
            <person name="Detter J.C."/>
            <person name="Fletcher R."/>
            <person name="Gerhard D.S."/>
            <person name="Goodstein D."/>
            <person name="Graves T."/>
            <person name="Grigoriev I.V."/>
            <person name="Grimwood J."/>
            <person name="Kawashima T."/>
            <person name="Lindquist E."/>
            <person name="Lucas S.M."/>
            <person name="Mead P.E."/>
            <person name="Mitros T."/>
            <person name="Ogino H."/>
            <person name="Ohta Y."/>
            <person name="Poliakov A.V."/>
            <person name="Pollet N."/>
            <person name="Robert J."/>
            <person name="Salamov A."/>
            <person name="Sater A.K."/>
            <person name="Schmutz J."/>
            <person name="Terry A."/>
            <person name="Vize P.D."/>
            <person name="Warren W.C."/>
            <person name="Wells D."/>
            <person name="Wills A."/>
            <person name="Wilson R.K."/>
            <person name="Zimmerman L.B."/>
            <person name="Zorn A.M."/>
            <person name="Grainger R."/>
            <person name="Grammer T."/>
            <person name="Khokha M.K."/>
            <person name="Richardson P.M."/>
            <person name="Rokhsar D.S."/>
        </authorList>
    </citation>
    <scope>NUCLEOTIDE SEQUENCE [LARGE SCALE GENOMIC DNA]</scope>
    <source>
        <strain evidence="5">Nigerian</strain>
    </source>
</reference>
<dbReference type="Gene3D" id="2.10.50.10">
    <property type="entry name" value="Tumor Necrosis Factor Receptor, subunit A, domain 2"/>
    <property type="match status" value="3"/>
</dbReference>
<dbReference type="Pfam" id="PF00020">
    <property type="entry name" value="TNFR_c6"/>
    <property type="match status" value="3"/>
</dbReference>
<dbReference type="SMART" id="SM00208">
    <property type="entry name" value="TNFR"/>
    <property type="match status" value="3"/>
</dbReference>
<feature type="disulfide bond" evidence="1">
    <location>
        <begin position="138"/>
        <end position="156"/>
    </location>
</feature>
<evidence type="ECO:0000259" key="4">
    <source>
        <dbReference type="PROSITE" id="PS50050"/>
    </source>
</evidence>
<dbReference type="SUPFAM" id="SSF57586">
    <property type="entry name" value="TNF receptor-like"/>
    <property type="match status" value="3"/>
</dbReference>
<dbReference type="CDD" id="cd00185">
    <property type="entry name" value="TNFRSF"/>
    <property type="match status" value="1"/>
</dbReference>
<feature type="domain" description="TNFR-Cys" evidence="4">
    <location>
        <begin position="117"/>
        <end position="156"/>
    </location>
</feature>
<evidence type="ECO:0000256" key="1">
    <source>
        <dbReference type="PROSITE-ProRule" id="PRU00206"/>
    </source>
</evidence>
<accession>A0A803K6S5</accession>
<feature type="transmembrane region" description="Helical" evidence="3">
    <location>
        <begin position="20"/>
        <end position="43"/>
    </location>
</feature>
<feature type="compositionally biased region" description="Basic and acidic residues" evidence="2">
    <location>
        <begin position="249"/>
        <end position="258"/>
    </location>
</feature>
<dbReference type="Ensembl" id="ENSXETT00000113374">
    <property type="protein sequence ID" value="ENSXETP00000116022"/>
    <property type="gene ID" value="ENSXETG00000035588"/>
</dbReference>
<evidence type="ECO:0000256" key="3">
    <source>
        <dbReference type="SAM" id="Phobius"/>
    </source>
</evidence>
<dbReference type="GO" id="GO:0006915">
    <property type="term" value="P:apoptotic process"/>
    <property type="evidence" value="ECO:0007669"/>
    <property type="project" value="InterPro"/>
</dbReference>
<dbReference type="GO" id="GO:0016020">
    <property type="term" value="C:membrane"/>
    <property type="evidence" value="ECO:0007669"/>
    <property type="project" value="InterPro"/>
</dbReference>
<protein>
    <submittedName>
        <fullName evidence="5">TNF receptor superfamily member 14</fullName>
    </submittedName>
</protein>
<dbReference type="PROSITE" id="PS50050">
    <property type="entry name" value="TNFR_NGFR_2"/>
    <property type="match status" value="2"/>
</dbReference>
<dbReference type="Bgee" id="ENSXETG00000035588">
    <property type="expression patterns" value="Expressed in liver and 11 other cell types or tissues"/>
</dbReference>
<evidence type="ECO:0000313" key="5">
    <source>
        <dbReference type="Ensembl" id="ENSXETP00000116022"/>
    </source>
</evidence>
<gene>
    <name evidence="5" type="primary">tnfrsf14</name>
</gene>
<feature type="repeat" description="TNFR-Cys" evidence="1">
    <location>
        <begin position="117"/>
        <end position="156"/>
    </location>
</feature>
<dbReference type="InterPro" id="IPR001368">
    <property type="entry name" value="TNFR/NGFR_Cys_rich_reg"/>
</dbReference>
<dbReference type="GO" id="GO:0004888">
    <property type="term" value="F:transmembrane signaling receptor activity"/>
    <property type="evidence" value="ECO:0007669"/>
    <property type="project" value="InterPro"/>
</dbReference>
<keyword evidence="3" id="KW-0472">Membrane</keyword>
<reference evidence="5" key="2">
    <citation type="submission" date="2021-03" db="UniProtKB">
        <authorList>
            <consortium name="Ensembl"/>
        </authorList>
    </citation>
    <scope>IDENTIFICATION</scope>
</reference>
<keyword evidence="3" id="KW-0812">Transmembrane</keyword>
<dbReference type="InterPro" id="IPR008063">
    <property type="entry name" value="Fas_rcpt"/>
</dbReference>
<keyword evidence="3" id="KW-1133">Transmembrane helix</keyword>
<dbReference type="InParanoid" id="A0A803K6S5"/>
<sequence>MKDPLCSEEYFILNLPPFQVILFFKYIHALLYYGCIQFFLNALHIPGEKEREMGNRGKVVSKDCTVSGNTVCVPCVDGTYMDHINAVHKCLRCRECDSGSGLTVEQECTYQSNTKCRCKDGYFCQRKDCDLCQPLKQCKPGERIKELGTLYSDTVCKPCPEGTYSNENMSSICSKWTKCTEIGLKEEKRGTSTSDSVCSNKEIRERYTIVFPSIIMMIIIIIMIKCKNTGDKPAIKTQMGADNNTAEARTPEQEKGGG</sequence>
<dbReference type="GO" id="GO:0006955">
    <property type="term" value="P:immune response"/>
    <property type="evidence" value="ECO:0007669"/>
    <property type="project" value="InterPro"/>
</dbReference>
<dbReference type="AlphaFoldDB" id="A0A803K6S5"/>
<feature type="repeat" description="TNFR-Cys" evidence="1">
    <location>
        <begin position="74"/>
        <end position="116"/>
    </location>
</feature>
<organism evidence="5">
    <name type="scientific">Xenopus tropicalis</name>
    <name type="common">Western clawed frog</name>
    <name type="synonym">Silurana tropicalis</name>
    <dbReference type="NCBI Taxonomy" id="8364"/>
    <lineage>
        <taxon>Eukaryota</taxon>
        <taxon>Metazoa</taxon>
        <taxon>Chordata</taxon>
        <taxon>Craniata</taxon>
        <taxon>Vertebrata</taxon>
        <taxon>Euteleostomi</taxon>
        <taxon>Amphibia</taxon>
        <taxon>Batrachia</taxon>
        <taxon>Anura</taxon>
        <taxon>Pipoidea</taxon>
        <taxon>Pipidae</taxon>
        <taxon>Xenopodinae</taxon>
        <taxon>Xenopus</taxon>
        <taxon>Silurana</taxon>
    </lineage>
</organism>
<dbReference type="PANTHER" id="PTHR46838">
    <property type="entry name" value="TUMOR NECROSIS FACTOR RECEPTOR SUPERFAMILY MEMBER 14"/>
    <property type="match status" value="1"/>
</dbReference>
<comment type="caution">
    <text evidence="1">Lacks conserved residue(s) required for the propagation of feature annotation.</text>
</comment>
<dbReference type="GO" id="GO:0007165">
    <property type="term" value="P:signal transduction"/>
    <property type="evidence" value="ECO:0007669"/>
    <property type="project" value="InterPro"/>
</dbReference>
<dbReference type="PRINTS" id="PR01680">
    <property type="entry name" value="TNFACTORR6"/>
</dbReference>
<dbReference type="GeneTree" id="ENSGT00950000183126"/>